<dbReference type="EMBL" id="KN819340">
    <property type="protein sequence ID" value="KIJ14826.1"/>
    <property type="molecule type" value="Genomic_DNA"/>
</dbReference>
<dbReference type="AlphaFoldDB" id="A0A0C9U6P1"/>
<proteinExistence type="predicted"/>
<sequence length="76" mass="8485">MQGEKIGIRATRRIKPFRLVASVRNSRPANFASKGTSGLAVARPSSDKFQTNGHEHTPHRVSIHNTGDHQHCMKRL</sequence>
<reference evidence="3" key="2">
    <citation type="submission" date="2015-01" db="EMBL/GenBank/DDBJ databases">
        <title>Evolutionary Origins and Diversification of the Mycorrhizal Mutualists.</title>
        <authorList>
            <consortium name="DOE Joint Genome Institute"/>
            <consortium name="Mycorrhizal Genomics Consortium"/>
            <person name="Kohler A."/>
            <person name="Kuo A."/>
            <person name="Nagy L.G."/>
            <person name="Floudas D."/>
            <person name="Copeland A."/>
            <person name="Barry K.W."/>
            <person name="Cichocki N."/>
            <person name="Veneault-Fourrey C."/>
            <person name="LaButti K."/>
            <person name="Lindquist E.A."/>
            <person name="Lipzen A."/>
            <person name="Lundell T."/>
            <person name="Morin E."/>
            <person name="Murat C."/>
            <person name="Riley R."/>
            <person name="Ohm R."/>
            <person name="Sun H."/>
            <person name="Tunlid A."/>
            <person name="Henrissat B."/>
            <person name="Grigoriev I.V."/>
            <person name="Hibbett D.S."/>
            <person name="Martin F."/>
        </authorList>
    </citation>
    <scope>NUCLEOTIDE SEQUENCE [LARGE SCALE GENOMIC DNA]</scope>
    <source>
        <strain evidence="3">ATCC 200175</strain>
    </source>
</reference>
<dbReference type="HOGENOM" id="CLU_2661273_0_0_1"/>
<evidence type="ECO:0000313" key="2">
    <source>
        <dbReference type="EMBL" id="KIJ14826.1"/>
    </source>
</evidence>
<dbReference type="Proteomes" id="UP000053647">
    <property type="component" value="Unassembled WGS sequence"/>
</dbReference>
<evidence type="ECO:0000313" key="3">
    <source>
        <dbReference type="Proteomes" id="UP000053647"/>
    </source>
</evidence>
<feature type="compositionally biased region" description="Basic and acidic residues" evidence="1">
    <location>
        <begin position="66"/>
        <end position="76"/>
    </location>
</feature>
<feature type="non-terminal residue" evidence="2">
    <location>
        <position position="76"/>
    </location>
</feature>
<keyword evidence="3" id="KW-1185">Reference proteome</keyword>
<feature type="region of interest" description="Disordered" evidence="1">
    <location>
        <begin position="31"/>
        <end position="76"/>
    </location>
</feature>
<name>A0A0C9U6P1_PAXIN</name>
<accession>A0A0C9U6P1</accession>
<gene>
    <name evidence="2" type="ORF">PAXINDRAFT_169513</name>
</gene>
<organism evidence="2 3">
    <name type="scientific">Paxillus involutus ATCC 200175</name>
    <dbReference type="NCBI Taxonomy" id="664439"/>
    <lineage>
        <taxon>Eukaryota</taxon>
        <taxon>Fungi</taxon>
        <taxon>Dikarya</taxon>
        <taxon>Basidiomycota</taxon>
        <taxon>Agaricomycotina</taxon>
        <taxon>Agaricomycetes</taxon>
        <taxon>Agaricomycetidae</taxon>
        <taxon>Boletales</taxon>
        <taxon>Paxilineae</taxon>
        <taxon>Paxillaceae</taxon>
        <taxon>Paxillus</taxon>
    </lineage>
</organism>
<evidence type="ECO:0000256" key="1">
    <source>
        <dbReference type="SAM" id="MobiDB-lite"/>
    </source>
</evidence>
<protein>
    <submittedName>
        <fullName evidence="2">Uncharacterized protein</fullName>
    </submittedName>
</protein>
<reference evidence="2 3" key="1">
    <citation type="submission" date="2014-06" db="EMBL/GenBank/DDBJ databases">
        <authorList>
            <consortium name="DOE Joint Genome Institute"/>
            <person name="Kuo A."/>
            <person name="Kohler A."/>
            <person name="Nagy L.G."/>
            <person name="Floudas D."/>
            <person name="Copeland A."/>
            <person name="Barry K.W."/>
            <person name="Cichocki N."/>
            <person name="Veneault-Fourrey C."/>
            <person name="LaButti K."/>
            <person name="Lindquist E.A."/>
            <person name="Lipzen A."/>
            <person name="Lundell T."/>
            <person name="Morin E."/>
            <person name="Murat C."/>
            <person name="Sun H."/>
            <person name="Tunlid A."/>
            <person name="Henrissat B."/>
            <person name="Grigoriev I.V."/>
            <person name="Hibbett D.S."/>
            <person name="Martin F."/>
            <person name="Nordberg H.P."/>
            <person name="Cantor M.N."/>
            <person name="Hua S.X."/>
        </authorList>
    </citation>
    <scope>NUCLEOTIDE SEQUENCE [LARGE SCALE GENOMIC DNA]</scope>
    <source>
        <strain evidence="2 3">ATCC 200175</strain>
    </source>
</reference>